<dbReference type="AlphaFoldDB" id="F8PXD7"/>
<evidence type="ECO:0000313" key="3">
    <source>
        <dbReference type="Proteomes" id="UP000008063"/>
    </source>
</evidence>
<dbReference type="EMBL" id="GL945480">
    <property type="protein sequence ID" value="EGN99463.1"/>
    <property type="molecule type" value="Genomic_DNA"/>
</dbReference>
<dbReference type="InParanoid" id="F8PXD7"/>
<protein>
    <submittedName>
        <fullName evidence="2">Uncharacterized protein</fullName>
    </submittedName>
</protein>
<feature type="compositionally biased region" description="Polar residues" evidence="1">
    <location>
        <begin position="28"/>
        <end position="42"/>
    </location>
</feature>
<reference evidence="3" key="1">
    <citation type="journal article" date="2011" name="Science">
        <title>The plant cell wall-decomposing machinery underlies the functional diversity of forest fungi.</title>
        <authorList>
            <person name="Eastwood D.C."/>
            <person name="Floudas D."/>
            <person name="Binder M."/>
            <person name="Majcherczyk A."/>
            <person name="Schneider P."/>
            <person name="Aerts A."/>
            <person name="Asiegbu F.O."/>
            <person name="Baker S.E."/>
            <person name="Barry K."/>
            <person name="Bendiksby M."/>
            <person name="Blumentritt M."/>
            <person name="Coutinho P.M."/>
            <person name="Cullen D."/>
            <person name="de Vries R.P."/>
            <person name="Gathman A."/>
            <person name="Goodell B."/>
            <person name="Henrissat B."/>
            <person name="Ihrmark K."/>
            <person name="Kauserud H."/>
            <person name="Kohler A."/>
            <person name="LaButti K."/>
            <person name="Lapidus A."/>
            <person name="Lavin J.L."/>
            <person name="Lee Y.-H."/>
            <person name="Lindquist E."/>
            <person name="Lilly W."/>
            <person name="Lucas S."/>
            <person name="Morin E."/>
            <person name="Murat C."/>
            <person name="Oguiza J.A."/>
            <person name="Park J."/>
            <person name="Pisabarro A.G."/>
            <person name="Riley R."/>
            <person name="Rosling A."/>
            <person name="Salamov A."/>
            <person name="Schmidt O."/>
            <person name="Schmutz J."/>
            <person name="Skrede I."/>
            <person name="Stenlid J."/>
            <person name="Wiebenga A."/>
            <person name="Xie X."/>
            <person name="Kuees U."/>
            <person name="Hibbett D.S."/>
            <person name="Hoffmeister D."/>
            <person name="Hoegberg N."/>
            <person name="Martin F."/>
            <person name="Grigoriev I.V."/>
            <person name="Watkinson S.C."/>
        </authorList>
    </citation>
    <scope>NUCLEOTIDE SEQUENCE [LARGE SCALE GENOMIC DNA]</scope>
    <source>
        <strain evidence="3">strain S7.3</strain>
    </source>
</reference>
<keyword evidence="3" id="KW-1185">Reference proteome</keyword>
<proteinExistence type="predicted"/>
<evidence type="ECO:0000313" key="2">
    <source>
        <dbReference type="EMBL" id="EGN99463.1"/>
    </source>
</evidence>
<gene>
    <name evidence="2" type="ORF">SERLA73DRAFT_73989</name>
</gene>
<organism evidence="3">
    <name type="scientific">Serpula lacrymans var. lacrymans (strain S7.3)</name>
    <name type="common">Dry rot fungus</name>
    <dbReference type="NCBI Taxonomy" id="936435"/>
    <lineage>
        <taxon>Eukaryota</taxon>
        <taxon>Fungi</taxon>
        <taxon>Dikarya</taxon>
        <taxon>Basidiomycota</taxon>
        <taxon>Agaricomycotina</taxon>
        <taxon>Agaricomycetes</taxon>
        <taxon>Agaricomycetidae</taxon>
        <taxon>Boletales</taxon>
        <taxon>Coniophorineae</taxon>
        <taxon>Serpulaceae</taxon>
        <taxon>Serpula</taxon>
    </lineage>
</organism>
<name>F8PXD7_SERL3</name>
<accession>F8PXD7</accession>
<dbReference type="HOGENOM" id="CLU_2499258_0_0_1"/>
<evidence type="ECO:0000256" key="1">
    <source>
        <dbReference type="SAM" id="MobiDB-lite"/>
    </source>
</evidence>
<dbReference type="Proteomes" id="UP000008063">
    <property type="component" value="Unassembled WGS sequence"/>
</dbReference>
<feature type="region of interest" description="Disordered" evidence="1">
    <location>
        <begin position="21"/>
        <end position="42"/>
    </location>
</feature>
<sequence length="86" mass="9601">MNKFRGIWEDCVEKLVIPRKFSPPEGRQSYQEGPQGYSGTLPGTSAATLKRAPLFLTSERLLSRHPPLPNVLPSCASMYHSTGINW</sequence>